<dbReference type="Pfam" id="PF00117">
    <property type="entry name" value="GATase"/>
    <property type="match status" value="1"/>
</dbReference>
<dbReference type="OrthoDB" id="9794816at2"/>
<dbReference type="GO" id="GO:0003922">
    <property type="term" value="F:GMP synthase (glutamine-hydrolyzing) activity"/>
    <property type="evidence" value="ECO:0007669"/>
    <property type="project" value="UniProtKB-EC"/>
</dbReference>
<sequence>MHFLVVENYQHTELGVLGRVATQEGHSWHTVKAFEGEPLPQGTDAFAGLVVLGGAQDALADEAYPHLPKVCDLIRAFDDAGKPVLGICLGSQLIARAFGGENLLGLPVEFGWRDVTPTDAGLEDPVVGKLGAGAPQFHWHSDTVTLPDGAVLLASSTMTPVQAFRMGDLTYAIQFHFETGLPEVRNWSEAFSDDIRAHTPDWHSRFDTEASRHAAKADETGAAIAKAWLSLL</sequence>
<dbReference type="RefSeq" id="WP_055657694.1">
    <property type="nucleotide sequence ID" value="NZ_CXST01000002.1"/>
</dbReference>
<dbReference type="EMBL" id="CXST01000002">
    <property type="protein sequence ID" value="CTQ44849.1"/>
    <property type="molecule type" value="Genomic_DNA"/>
</dbReference>
<keyword evidence="2" id="KW-0436">Ligase</keyword>
<dbReference type="STRING" id="187304.B0E33_06840"/>
<dbReference type="PROSITE" id="PS51273">
    <property type="entry name" value="GATASE_TYPE_1"/>
    <property type="match status" value="1"/>
</dbReference>
<dbReference type="InterPro" id="IPR017926">
    <property type="entry name" value="GATASE"/>
</dbReference>
<dbReference type="Proteomes" id="UP000048926">
    <property type="component" value="Unassembled WGS sequence"/>
</dbReference>
<name>A0A0M6Y643_9HYPH</name>
<dbReference type="AlphaFoldDB" id="A0A0M6Y643"/>
<dbReference type="InterPro" id="IPR029062">
    <property type="entry name" value="Class_I_gatase-like"/>
</dbReference>
<evidence type="ECO:0000259" key="1">
    <source>
        <dbReference type="Pfam" id="PF00117"/>
    </source>
</evidence>
<proteinExistence type="predicted"/>
<dbReference type="Gene3D" id="3.40.50.880">
    <property type="match status" value="1"/>
</dbReference>
<dbReference type="GO" id="GO:0005829">
    <property type="term" value="C:cytosol"/>
    <property type="evidence" value="ECO:0007669"/>
    <property type="project" value="TreeGrafter"/>
</dbReference>
<feature type="domain" description="Glutamine amidotransferase" evidence="1">
    <location>
        <begin position="44"/>
        <end position="179"/>
    </location>
</feature>
<dbReference type="EC" id="6.3.5.2" evidence="2"/>
<gene>
    <name evidence="2" type="primary">guaA_3</name>
    <name evidence="2" type="ORF">LAL4801_03296</name>
</gene>
<organism evidence="2 3">
    <name type="scientific">Roseibium aggregatum</name>
    <dbReference type="NCBI Taxonomy" id="187304"/>
    <lineage>
        <taxon>Bacteria</taxon>
        <taxon>Pseudomonadati</taxon>
        <taxon>Pseudomonadota</taxon>
        <taxon>Alphaproteobacteria</taxon>
        <taxon>Hyphomicrobiales</taxon>
        <taxon>Stappiaceae</taxon>
        <taxon>Roseibium</taxon>
    </lineage>
</organism>
<evidence type="ECO:0000313" key="2">
    <source>
        <dbReference type="EMBL" id="CTQ44849.1"/>
    </source>
</evidence>
<dbReference type="SUPFAM" id="SSF52317">
    <property type="entry name" value="Class I glutamine amidotransferase-like"/>
    <property type="match status" value="1"/>
</dbReference>
<reference evidence="3" key="1">
    <citation type="submission" date="2015-07" db="EMBL/GenBank/DDBJ databases">
        <authorList>
            <person name="Rodrigo-Torres Lidia"/>
            <person name="Arahal R.David."/>
        </authorList>
    </citation>
    <scope>NUCLEOTIDE SEQUENCE [LARGE SCALE GENOMIC DNA]</scope>
    <source>
        <strain evidence="3">CECT 4801</strain>
    </source>
</reference>
<dbReference type="CDD" id="cd01741">
    <property type="entry name" value="GATase1_1"/>
    <property type="match status" value="1"/>
</dbReference>
<dbReference type="InterPro" id="IPR044992">
    <property type="entry name" value="ChyE-like"/>
</dbReference>
<dbReference type="PANTHER" id="PTHR42695">
    <property type="entry name" value="GLUTAMINE AMIDOTRANSFERASE YLR126C-RELATED"/>
    <property type="match status" value="1"/>
</dbReference>
<keyword evidence="3" id="KW-1185">Reference proteome</keyword>
<dbReference type="PANTHER" id="PTHR42695:SF5">
    <property type="entry name" value="GLUTAMINE AMIDOTRANSFERASE YLR126C-RELATED"/>
    <property type="match status" value="1"/>
</dbReference>
<protein>
    <submittedName>
        <fullName evidence="2">GMP synthase [glutamine-hydrolyzing]</fullName>
        <ecNumber evidence="2">6.3.5.2</ecNumber>
    </submittedName>
</protein>
<evidence type="ECO:0000313" key="3">
    <source>
        <dbReference type="Proteomes" id="UP000048926"/>
    </source>
</evidence>
<accession>A0A0M6Y643</accession>